<evidence type="ECO:0000313" key="2">
    <source>
        <dbReference type="Proteomes" id="UP000018719"/>
    </source>
</evidence>
<reference evidence="1 2" key="1">
    <citation type="submission" date="2013-05" db="EMBL/GenBank/DDBJ databases">
        <authorList>
            <person name="Harkins D.M."/>
            <person name="Durkin A.S."/>
            <person name="Brinkac L.M."/>
            <person name="Haft D.H."/>
            <person name="Selengut J.D."/>
            <person name="Sanka R."/>
            <person name="DePew J."/>
            <person name="Purushe J."/>
            <person name="Hartskeerl R.A."/>
            <person name="Ahmed A."/>
            <person name="van der Linden H."/>
            <person name="Goris M.G.A."/>
            <person name="Vinetz J.M."/>
            <person name="Sutton G.G."/>
            <person name="Nierman W.C."/>
            <person name="Fouts D.E."/>
        </authorList>
    </citation>
    <scope>NUCLEOTIDE SEQUENCE [LARGE SCALE GENOMIC DNA]</scope>
    <source>
        <strain evidence="1 2">10</strain>
    </source>
</reference>
<protein>
    <submittedName>
        <fullName evidence="1">Uncharacterized protein</fullName>
    </submittedName>
</protein>
<dbReference type="EMBL" id="AHMM02000024">
    <property type="protein sequence ID" value="EQA35793.1"/>
    <property type="molecule type" value="Genomic_DNA"/>
</dbReference>
<comment type="caution">
    <text evidence="1">The sequence shown here is derived from an EMBL/GenBank/DDBJ whole genome shotgun (WGS) entry which is preliminary data.</text>
</comment>
<accession>V6HB63</accession>
<sequence>MPLTKRGTRKYVGREKLKISKLGFPKQFDLSSQYQIDQNRLGVKIIQMGRSLTFLSLIFFFSCTAYT</sequence>
<organism evidence="1 2">
    <name type="scientific">Leptospira inadai serovar Lyme str. 10</name>
    <dbReference type="NCBI Taxonomy" id="1049790"/>
    <lineage>
        <taxon>Bacteria</taxon>
        <taxon>Pseudomonadati</taxon>
        <taxon>Spirochaetota</taxon>
        <taxon>Spirochaetia</taxon>
        <taxon>Leptospirales</taxon>
        <taxon>Leptospiraceae</taxon>
        <taxon>Leptospira</taxon>
    </lineage>
</organism>
<evidence type="ECO:0000313" key="1">
    <source>
        <dbReference type="EMBL" id="EQA35793.1"/>
    </source>
</evidence>
<dbReference type="Proteomes" id="UP000018719">
    <property type="component" value="Unassembled WGS sequence"/>
</dbReference>
<gene>
    <name evidence="1" type="ORF">LEP1GSC047_0517</name>
</gene>
<dbReference type="STRING" id="1049790.LEP1GSC047_0517"/>
<proteinExistence type="predicted"/>
<name>V6HB63_9LEPT</name>
<dbReference type="AlphaFoldDB" id="V6HB63"/>